<sequence length="1394" mass="153473">MMFSPLHSEDFKRSSSSSNESNACSANQTATTTTTRQEKAKAQQPSLSIQLQKPEPLPPHLLPQKISPGSSVQPPRTLQKSYMTFDHGGGLSAAQRVSMGQSIHYHSQSSVVPRASSSEEMLVSSSSAHDEKKNISRSWPSDFKIVPHHQIRQLRDDQVSASKLQPPRERVNNLLMYLHELHKSEASIRKQFLETKRHAENELNQSLLKLNELQQRVERDREIAHQRLKEKEQRIRELSARLEKAGVLKASDSPHCRSVLPIDGFYPIPEKTSSQRDPRTTNEAQLVDNSSPGVTLESLSPTPQQGQPSATTLHSVQHPATKKGSNQFAILSPRSPNRPLWDPWVSGGTTPMKAIPPVFTVGSTNLYPVVTLAPQADSTAFGDYELKSVLLSPRHACNQLETSKNLLTTQHEEKQLQKSKSLSPLKRHESVSPEPQNSSSASSNDPLVLSPPSVHQQDSKPPEDYIKLVHDKLVSTEFSSRPNSKVWVGAMHSSPEYSRVPQERVLTSERSQKVLANQQNIEAKVAKTSPFRTGNKKTSLISDAESITLLSPLLAQRLRQDISLNASETVPESVANAQLDNRLAAGPYKEFLSQSSPTSKPQLHHSSTTSSPKMCKKVASTEHLSLETMLVDFFTEVDNKRVNMANVYGKRYTGREKWLFAELTKRYGATKVAVLKARFENTRNEVAPTVTTNRHASSSSIISSLLKVERRNHPRYPQFLNLPTLASNGDRPTRTDTPSSSSLTTLQELDALRSQSRQVTDESETTPTLTSLSGQSERKQHSVGNVSPPPGFPTSIQMPQTNGNNSSTTGAVDNDDPRAACEPQKEEPNGRSGLVFSNPQATSMDNRIGLRQCHQPLVYNEKPTTQSPVVTLEELLKELYKNHQPDKLKNVSTIAMQYTGNERELVGLLKGKYGPLSVKRLEEKLDVLECAHRARTSSKDAREQRGCFVRMVSLVFWVSMLVSFFSFGAVLVSFVVSDAWKCHLIHSEEQEYESYPSPALVKDVISNGCNREASISSAAEAEQVIADSMDMLELEEMALTTVDEFESLSGPTYVVSAIAENGAIAIEDACFNDNKEVSDVADEAVEGLKTEVESVVEVEMRLDLSYSDPTTDGVILEMPANVSNVVDNEADRLLSADGDVLAGIKDADFDAVSDKGFVDSQDDINGRSMSGLNEQFLELAQESTEATVDRAGSEVEADVKNVEELESSPEPISEDVIATHGYEALARLDIEDSQKSEKSADFAASSLSERPEVLSPVLSNIDASDGTSSRVYSVAIGDKPDSANDVKWVASAIKDRDETMLDEKVELAEIKVVSAALQFEEEVVEAPSKDRVATSKNVAGASIFMETIAEGFIELDAEDEDKGEEIAFMMELENPEEMLRMADLAATAMIGTRC</sequence>
<gene>
    <name evidence="1" type="ORF">PsorP6_001239</name>
</gene>
<name>A0ACC0WPB1_9STRA</name>
<dbReference type="EMBL" id="CM047580">
    <property type="protein sequence ID" value="KAI9920609.1"/>
    <property type="molecule type" value="Genomic_DNA"/>
</dbReference>
<proteinExistence type="predicted"/>
<accession>A0ACC0WPB1</accession>
<protein>
    <submittedName>
        <fullName evidence="1">Uncharacterized protein</fullName>
    </submittedName>
</protein>
<reference evidence="1 2" key="1">
    <citation type="journal article" date="2022" name="bioRxiv">
        <title>The genome of the oomycete Peronosclerospora sorghi, a cosmopolitan pathogen of maize and sorghum, is inflated with dispersed pseudogenes.</title>
        <authorList>
            <person name="Fletcher K."/>
            <person name="Martin F."/>
            <person name="Isakeit T."/>
            <person name="Cavanaugh K."/>
            <person name="Magill C."/>
            <person name="Michelmore R."/>
        </authorList>
    </citation>
    <scope>NUCLEOTIDE SEQUENCE [LARGE SCALE GENOMIC DNA]</scope>
    <source>
        <strain evidence="1">P6</strain>
    </source>
</reference>
<evidence type="ECO:0000313" key="1">
    <source>
        <dbReference type="EMBL" id="KAI9920609.1"/>
    </source>
</evidence>
<dbReference type="Proteomes" id="UP001163321">
    <property type="component" value="Chromosome 1"/>
</dbReference>
<organism evidence="1 2">
    <name type="scientific">Peronosclerospora sorghi</name>
    <dbReference type="NCBI Taxonomy" id="230839"/>
    <lineage>
        <taxon>Eukaryota</taxon>
        <taxon>Sar</taxon>
        <taxon>Stramenopiles</taxon>
        <taxon>Oomycota</taxon>
        <taxon>Peronosporomycetes</taxon>
        <taxon>Peronosporales</taxon>
        <taxon>Peronosporaceae</taxon>
        <taxon>Peronosclerospora</taxon>
    </lineage>
</organism>
<comment type="caution">
    <text evidence="1">The sequence shown here is derived from an EMBL/GenBank/DDBJ whole genome shotgun (WGS) entry which is preliminary data.</text>
</comment>
<keyword evidence="2" id="KW-1185">Reference proteome</keyword>
<evidence type="ECO:0000313" key="2">
    <source>
        <dbReference type="Proteomes" id="UP001163321"/>
    </source>
</evidence>